<dbReference type="RefSeq" id="WP_017021872.1">
    <property type="nucleotide sequence ID" value="NZ_CAWMPN010000004.1"/>
</dbReference>
<evidence type="ECO:0000256" key="1">
    <source>
        <dbReference type="ARBA" id="ARBA00004339"/>
    </source>
</evidence>
<comment type="caution">
    <text evidence="6">The sequence shown here is derived from an EMBL/GenBank/DDBJ whole genome shotgun (WGS) entry which is preliminary data.</text>
</comment>
<reference evidence="6 7" key="1">
    <citation type="submission" date="2016-06" db="EMBL/GenBank/DDBJ databases">
        <authorList>
            <person name="Kjaerup R.B."/>
            <person name="Dalgaard T.S."/>
            <person name="Juul-Madsen H.R."/>
        </authorList>
    </citation>
    <scope>NUCLEOTIDE SEQUENCE [LARGE SCALE GENOMIC DNA]</scope>
    <source>
        <strain evidence="6 7">1S159</strain>
    </source>
</reference>
<keyword evidence="3" id="KW-0998">Cell outer membrane</keyword>
<dbReference type="Pfam" id="PF01464">
    <property type="entry name" value="SLT"/>
    <property type="match status" value="1"/>
</dbReference>
<proteinExistence type="inferred from homology"/>
<keyword evidence="4" id="KW-0732">Signal</keyword>
<evidence type="ECO:0000256" key="4">
    <source>
        <dbReference type="SAM" id="SignalP"/>
    </source>
</evidence>
<feature type="chain" id="PRO_5008632514" evidence="4">
    <location>
        <begin position="21"/>
        <end position="472"/>
    </location>
</feature>
<organism evidence="6 7">
    <name type="scientific">Aliivibrio logei</name>
    <name type="common">Vibrio logei</name>
    <dbReference type="NCBI Taxonomy" id="688"/>
    <lineage>
        <taxon>Bacteria</taxon>
        <taxon>Pseudomonadati</taxon>
        <taxon>Pseudomonadota</taxon>
        <taxon>Gammaproteobacteria</taxon>
        <taxon>Vibrionales</taxon>
        <taxon>Vibrionaceae</taxon>
        <taxon>Aliivibrio</taxon>
    </lineage>
</organism>
<dbReference type="GO" id="GO:0009279">
    <property type="term" value="C:cell outer membrane"/>
    <property type="evidence" value="ECO:0007669"/>
    <property type="project" value="UniProtKB-SubCell"/>
</dbReference>
<evidence type="ECO:0000313" key="6">
    <source>
        <dbReference type="EMBL" id="OCH23056.1"/>
    </source>
</evidence>
<dbReference type="STRING" id="688.A6E04_03910"/>
<dbReference type="CDD" id="cd01009">
    <property type="entry name" value="PBP2_YfhD_N"/>
    <property type="match status" value="1"/>
</dbReference>
<accession>A0A1B9P3J4</accession>
<gene>
    <name evidence="6" type="ORF">A6E04_03910</name>
</gene>
<comment type="subcellular location">
    <subcellularLocation>
        <location evidence="1">Cell outer membrane</location>
        <topology evidence="1">Peripheral membrane protein</topology>
    </subcellularLocation>
</comment>
<dbReference type="EMBL" id="MAJU01000004">
    <property type="protein sequence ID" value="OCH23056.1"/>
    <property type="molecule type" value="Genomic_DNA"/>
</dbReference>
<sequence length="472" mass="54681">MNQFRPLIFALLLLPSVVQSIELAPISHSSYLGDYNELEKKGVIRILVSVEVGFYQVSDGKPIGIISEFLSHFEQALKKQNRHMRIRIIPVAQDDLIRSLESGIGDIAVGHLAVTKNRLKHIDFSTPTIKDSAEWLITSKEEAPIETIYDLSGREIWVKGSSSYFETLQNLNNQLAREHYSPMDVHFLEESLGENEILEMVENKLLPATVIENYRALLWKKIIPNIQYHDEFPLKEDINIAWAMRKDSPQLSKVVNQYITKIKKGSFLGNLIYKKYLNDDRWLAKILRSDNIDRLNQFSGLFKQYSDMYNLDWLLTSALAYQESRLNNNVISHKGAVGIMQVLPTTAQDRNVRINDINLLENNIHAGIKYLSFVHKRYFDKPEISPDNQLYFSLAAYNAGPANIRRIRNMARINGYNPNVWFNNVELMAMKYISKEPVHYVSNISRYYVIYKQITQLEEHKKQRNVSTSSFF</sequence>
<dbReference type="Pfam" id="PF00497">
    <property type="entry name" value="SBP_bac_3"/>
    <property type="match status" value="1"/>
</dbReference>
<dbReference type="PANTHER" id="PTHR37423">
    <property type="entry name" value="SOLUBLE LYTIC MUREIN TRANSGLYCOSYLASE-RELATED"/>
    <property type="match status" value="1"/>
</dbReference>
<keyword evidence="3" id="KW-0472">Membrane</keyword>
<dbReference type="Proteomes" id="UP000093523">
    <property type="component" value="Unassembled WGS sequence"/>
</dbReference>
<dbReference type="Gene3D" id="1.10.530.10">
    <property type="match status" value="1"/>
</dbReference>
<dbReference type="InterPro" id="IPR023346">
    <property type="entry name" value="Lysozyme-like_dom_sf"/>
</dbReference>
<feature type="signal peptide" evidence="4">
    <location>
        <begin position="1"/>
        <end position="20"/>
    </location>
</feature>
<dbReference type="CDD" id="cd13403">
    <property type="entry name" value="MLTF-like"/>
    <property type="match status" value="1"/>
</dbReference>
<name>A0A1B9P3J4_ALILO</name>
<protein>
    <submittedName>
        <fullName evidence="6">Lytic transglycosylase F</fullName>
    </submittedName>
</protein>
<dbReference type="SUPFAM" id="SSF53955">
    <property type="entry name" value="Lysozyme-like"/>
    <property type="match status" value="1"/>
</dbReference>
<dbReference type="PANTHER" id="PTHR37423:SF2">
    <property type="entry name" value="MEMBRANE-BOUND LYTIC MUREIN TRANSGLYCOSYLASE C"/>
    <property type="match status" value="1"/>
</dbReference>
<dbReference type="Gene3D" id="3.40.190.10">
    <property type="entry name" value="Periplasmic binding protein-like II"/>
    <property type="match status" value="2"/>
</dbReference>
<evidence type="ECO:0000259" key="5">
    <source>
        <dbReference type="SMART" id="SM00062"/>
    </source>
</evidence>
<comment type="similarity">
    <text evidence="2">Belongs to the transglycosylase Slt family.</text>
</comment>
<dbReference type="OrthoDB" id="9815002at2"/>
<dbReference type="AlphaFoldDB" id="A0A1B9P3J4"/>
<dbReference type="InterPro" id="IPR008258">
    <property type="entry name" value="Transglycosylase_SLT_dom_1"/>
</dbReference>
<evidence type="ECO:0000256" key="2">
    <source>
        <dbReference type="ARBA" id="ARBA00007734"/>
    </source>
</evidence>
<evidence type="ECO:0000313" key="7">
    <source>
        <dbReference type="Proteomes" id="UP000093523"/>
    </source>
</evidence>
<dbReference type="SUPFAM" id="SSF53850">
    <property type="entry name" value="Periplasmic binding protein-like II"/>
    <property type="match status" value="1"/>
</dbReference>
<evidence type="ECO:0000256" key="3">
    <source>
        <dbReference type="ARBA" id="ARBA00023237"/>
    </source>
</evidence>
<dbReference type="InterPro" id="IPR001638">
    <property type="entry name" value="Solute-binding_3/MltF_N"/>
</dbReference>
<feature type="domain" description="Solute-binding protein family 3/N-terminal" evidence="5">
    <location>
        <begin position="43"/>
        <end position="280"/>
    </location>
</feature>
<dbReference type="SMART" id="SM00062">
    <property type="entry name" value="PBPb"/>
    <property type="match status" value="1"/>
</dbReference>